<accession>A0ACA9Q2J3</accession>
<comment type="caution">
    <text evidence="1">The sequence shown here is derived from an EMBL/GenBank/DDBJ whole genome shotgun (WGS) entry which is preliminary data.</text>
</comment>
<sequence length="84" mass="9748">MEYCEGCKTSKLCLEFMGYNAKGNPKKFKTCNNCRQRSLKNSKKRSLESDNIQSNDWNEVIDIELLSEVVMTLLESMPQELHLN</sequence>
<protein>
    <submittedName>
        <fullName evidence="1">29183_t:CDS:1</fullName>
    </submittedName>
</protein>
<name>A0ACA9Q2J3_9GLOM</name>
<proteinExistence type="predicted"/>
<evidence type="ECO:0000313" key="1">
    <source>
        <dbReference type="EMBL" id="CAG8733385.1"/>
    </source>
</evidence>
<organism evidence="1 2">
    <name type="scientific">Racocetra persica</name>
    <dbReference type="NCBI Taxonomy" id="160502"/>
    <lineage>
        <taxon>Eukaryota</taxon>
        <taxon>Fungi</taxon>
        <taxon>Fungi incertae sedis</taxon>
        <taxon>Mucoromycota</taxon>
        <taxon>Glomeromycotina</taxon>
        <taxon>Glomeromycetes</taxon>
        <taxon>Diversisporales</taxon>
        <taxon>Gigasporaceae</taxon>
        <taxon>Racocetra</taxon>
    </lineage>
</organism>
<reference evidence="1" key="1">
    <citation type="submission" date="2021-06" db="EMBL/GenBank/DDBJ databases">
        <authorList>
            <person name="Kallberg Y."/>
            <person name="Tangrot J."/>
            <person name="Rosling A."/>
        </authorList>
    </citation>
    <scope>NUCLEOTIDE SEQUENCE</scope>
    <source>
        <strain evidence="1">MA461A</strain>
    </source>
</reference>
<gene>
    <name evidence="1" type="ORF">RPERSI_LOCUS12394</name>
</gene>
<dbReference type="EMBL" id="CAJVQC010026521">
    <property type="protein sequence ID" value="CAG8733385.1"/>
    <property type="molecule type" value="Genomic_DNA"/>
</dbReference>
<evidence type="ECO:0000313" key="2">
    <source>
        <dbReference type="Proteomes" id="UP000789920"/>
    </source>
</evidence>
<dbReference type="Proteomes" id="UP000789920">
    <property type="component" value="Unassembled WGS sequence"/>
</dbReference>
<feature type="non-terminal residue" evidence="1">
    <location>
        <position position="84"/>
    </location>
</feature>
<keyword evidence="2" id="KW-1185">Reference proteome</keyword>